<accession>A0ABT2K4K4</accession>
<evidence type="ECO:0000256" key="4">
    <source>
        <dbReference type="ARBA" id="ARBA00022692"/>
    </source>
</evidence>
<feature type="transmembrane region" description="Helical" evidence="9">
    <location>
        <begin position="22"/>
        <end position="43"/>
    </location>
</feature>
<evidence type="ECO:0000256" key="9">
    <source>
        <dbReference type="SAM" id="Phobius"/>
    </source>
</evidence>
<keyword evidence="5 8" id="KW-0653">Protein transport</keyword>
<evidence type="ECO:0000313" key="11">
    <source>
        <dbReference type="EMBL" id="MCT4331464.1"/>
    </source>
</evidence>
<dbReference type="RefSeq" id="WP_260275370.1">
    <property type="nucleotide sequence ID" value="NZ_JANAVZ010000001.1"/>
</dbReference>
<keyword evidence="12" id="KW-1185">Reference proteome</keyword>
<keyword evidence="4 9" id="KW-0812">Transmembrane</keyword>
<evidence type="ECO:0000256" key="5">
    <source>
        <dbReference type="ARBA" id="ARBA00022927"/>
    </source>
</evidence>
<feature type="transmembrane region" description="Helical" evidence="9">
    <location>
        <begin position="170"/>
        <end position="191"/>
    </location>
</feature>
<proteinExistence type="inferred from homology"/>
<gene>
    <name evidence="11" type="ORF">MU516_01120</name>
</gene>
<keyword evidence="3" id="KW-1003">Cell membrane</keyword>
<dbReference type="InterPro" id="IPR002898">
    <property type="entry name" value="MotA_ExbB_proton_chnl"/>
</dbReference>
<evidence type="ECO:0000313" key="12">
    <source>
        <dbReference type="Proteomes" id="UP001320702"/>
    </source>
</evidence>
<keyword evidence="2 8" id="KW-0813">Transport</keyword>
<reference evidence="11 12" key="1">
    <citation type="submission" date="2022-04" db="EMBL/GenBank/DDBJ databases">
        <title>Paracoccus sp. YLB-12 draft genome sequence.</title>
        <authorList>
            <person name="Yu L."/>
        </authorList>
    </citation>
    <scope>NUCLEOTIDE SEQUENCE [LARGE SCALE GENOMIC DNA]</scope>
    <source>
        <strain evidence="11 12">YLB-12</strain>
    </source>
</reference>
<comment type="similarity">
    <text evidence="8">Belongs to the exbB/tolQ family.</text>
</comment>
<dbReference type="Pfam" id="PF01618">
    <property type="entry name" value="MotA_ExbB"/>
    <property type="match status" value="1"/>
</dbReference>
<keyword evidence="6 9" id="KW-1133">Transmembrane helix</keyword>
<evidence type="ECO:0000259" key="10">
    <source>
        <dbReference type="Pfam" id="PF01618"/>
    </source>
</evidence>
<dbReference type="InterPro" id="IPR050790">
    <property type="entry name" value="ExbB/TolQ_transport"/>
</dbReference>
<name>A0ABT2K4K4_9RHOB</name>
<evidence type="ECO:0000256" key="8">
    <source>
        <dbReference type="RuleBase" id="RU004057"/>
    </source>
</evidence>
<comment type="subcellular location">
    <subcellularLocation>
        <location evidence="1">Cell membrane</location>
        <topology evidence="1">Multi-pass membrane protein</topology>
    </subcellularLocation>
    <subcellularLocation>
        <location evidence="8">Membrane</location>
        <topology evidence="8">Multi-pass membrane protein</topology>
    </subcellularLocation>
</comment>
<dbReference type="PANTHER" id="PTHR30625">
    <property type="entry name" value="PROTEIN TOLQ"/>
    <property type="match status" value="1"/>
</dbReference>
<feature type="domain" description="MotA/TolQ/ExbB proton channel" evidence="10">
    <location>
        <begin position="83"/>
        <end position="203"/>
    </location>
</feature>
<keyword evidence="7 9" id="KW-0472">Membrane</keyword>
<comment type="caution">
    <text evidence="11">The sequence shown here is derived from an EMBL/GenBank/DDBJ whole genome shotgun (WGS) entry which is preliminary data.</text>
</comment>
<evidence type="ECO:0000256" key="1">
    <source>
        <dbReference type="ARBA" id="ARBA00004651"/>
    </source>
</evidence>
<sequence>MNDIAPTLASLPLIAMIRDGGWTMWLIAALSVLTLAVVLWKLWSLWRLGMWGGSHSRRALALWAEGRRHDALAEVRGRPSARARVAQAAIGTSLDPAIDDKTAREETGRVARQTLYRAREGLRALELISTIAPLLGLLGTVLGMIAAFQVLQESGNRADPSALAGGIWEALLTTAAGMSVAIPAGIALSWFESLADRLQADLEDLATRIFVKAPDAPRKPRLFEAAE</sequence>
<feature type="transmembrane region" description="Helical" evidence="9">
    <location>
        <begin position="127"/>
        <end position="150"/>
    </location>
</feature>
<evidence type="ECO:0000256" key="6">
    <source>
        <dbReference type="ARBA" id="ARBA00022989"/>
    </source>
</evidence>
<dbReference type="Proteomes" id="UP001320702">
    <property type="component" value="Unassembled WGS sequence"/>
</dbReference>
<evidence type="ECO:0000256" key="2">
    <source>
        <dbReference type="ARBA" id="ARBA00022448"/>
    </source>
</evidence>
<dbReference type="PANTHER" id="PTHR30625:SF15">
    <property type="entry name" value="BIOPOLYMER TRANSPORT PROTEIN EXBB"/>
    <property type="match status" value="1"/>
</dbReference>
<protein>
    <submittedName>
        <fullName evidence="11">MotA/TolQ/ExbB proton channel family protein</fullName>
    </submittedName>
</protein>
<evidence type="ECO:0000256" key="3">
    <source>
        <dbReference type="ARBA" id="ARBA00022475"/>
    </source>
</evidence>
<evidence type="ECO:0000256" key="7">
    <source>
        <dbReference type="ARBA" id="ARBA00023136"/>
    </source>
</evidence>
<organism evidence="11 12">
    <name type="scientific">Paracoccus maritimus</name>
    <dbReference type="NCBI Taxonomy" id="2933292"/>
    <lineage>
        <taxon>Bacteria</taxon>
        <taxon>Pseudomonadati</taxon>
        <taxon>Pseudomonadota</taxon>
        <taxon>Alphaproteobacteria</taxon>
        <taxon>Rhodobacterales</taxon>
        <taxon>Paracoccaceae</taxon>
        <taxon>Paracoccus</taxon>
    </lineage>
</organism>
<dbReference type="EMBL" id="JANAVZ010000001">
    <property type="protein sequence ID" value="MCT4331464.1"/>
    <property type="molecule type" value="Genomic_DNA"/>
</dbReference>